<keyword evidence="1" id="KW-0472">Membrane</keyword>
<evidence type="ECO:0000256" key="1">
    <source>
        <dbReference type="SAM" id="Phobius"/>
    </source>
</evidence>
<proteinExistence type="predicted"/>
<evidence type="ECO:0000313" key="3">
    <source>
        <dbReference type="Proteomes" id="UP000837803"/>
    </source>
</evidence>
<dbReference type="RefSeq" id="WP_238752496.1">
    <property type="nucleotide sequence ID" value="NZ_CAKLPZ010000007.1"/>
</dbReference>
<accession>A0ABN8FE51</accession>
<gene>
    <name evidence="2" type="ORF">LEM8419_03544</name>
</gene>
<keyword evidence="3" id="KW-1185">Reference proteome</keyword>
<comment type="caution">
    <text evidence="2">The sequence shown here is derived from an EMBL/GenBank/DDBJ whole genome shotgun (WGS) entry which is preliminary data.</text>
</comment>
<dbReference type="EMBL" id="CAKLPZ010000007">
    <property type="protein sequence ID" value="CAH1002672.1"/>
    <property type="molecule type" value="Genomic_DNA"/>
</dbReference>
<reference evidence="2" key="1">
    <citation type="submission" date="2021-12" db="EMBL/GenBank/DDBJ databases">
        <authorList>
            <person name="Rodrigo-Torres L."/>
            <person name="Arahal R. D."/>
            <person name="Lucena T."/>
        </authorList>
    </citation>
    <scope>NUCLEOTIDE SEQUENCE</scope>
    <source>
        <strain evidence="2">CECT 8419</strain>
    </source>
</reference>
<protein>
    <submittedName>
        <fullName evidence="2">Uncharacterized protein</fullName>
    </submittedName>
</protein>
<name>A0ABN8FE51_9BACT</name>
<feature type="transmembrane region" description="Helical" evidence="1">
    <location>
        <begin position="6"/>
        <end position="28"/>
    </location>
</feature>
<keyword evidence="1" id="KW-0812">Transmembrane</keyword>
<keyword evidence="1" id="KW-1133">Transmembrane helix</keyword>
<feature type="transmembrane region" description="Helical" evidence="1">
    <location>
        <begin position="128"/>
        <end position="145"/>
    </location>
</feature>
<evidence type="ECO:0000313" key="2">
    <source>
        <dbReference type="EMBL" id="CAH1002672.1"/>
    </source>
</evidence>
<organism evidence="2 3">
    <name type="scientific">Neolewinella maritima</name>
    <dbReference type="NCBI Taxonomy" id="1383882"/>
    <lineage>
        <taxon>Bacteria</taxon>
        <taxon>Pseudomonadati</taxon>
        <taxon>Bacteroidota</taxon>
        <taxon>Saprospiria</taxon>
        <taxon>Saprospirales</taxon>
        <taxon>Lewinellaceae</taxon>
        <taxon>Neolewinella</taxon>
    </lineage>
</organism>
<sequence length="147" mass="16553">MLVLELFGYALLTAFIVHYGVRVLDIALDYPSPLWKVRYHLANIYGRDRTILVGEQQSPVADYLRGALRLAQHSPLAEKGAVMEQAYNEVGRIAPAFKRYICPFCLSIWIGGWVTLLVFLFLVYLHGGWAIVYLVAVHPCIGAFAKL</sequence>
<feature type="transmembrane region" description="Helical" evidence="1">
    <location>
        <begin position="100"/>
        <end position="122"/>
    </location>
</feature>
<dbReference type="Proteomes" id="UP000837803">
    <property type="component" value="Unassembled WGS sequence"/>
</dbReference>